<evidence type="ECO:0000313" key="3">
    <source>
        <dbReference type="Proteomes" id="UP000683291"/>
    </source>
</evidence>
<evidence type="ECO:0000256" key="1">
    <source>
        <dbReference type="SAM" id="MobiDB-lite"/>
    </source>
</evidence>
<name>A0A975JE42_9RHOB</name>
<protein>
    <submittedName>
        <fullName evidence="2">Uncharacterized protein</fullName>
    </submittedName>
</protein>
<dbReference type="KEGG" id="sual:KDD17_00455"/>
<reference evidence="2" key="1">
    <citation type="submission" date="2021-04" db="EMBL/GenBank/DDBJ databases">
        <title>Complete genome sequence for Sulfitobacter sp. strain JK7-1.</title>
        <authorList>
            <person name="Park S.-J."/>
        </authorList>
    </citation>
    <scope>NUCLEOTIDE SEQUENCE</scope>
    <source>
        <strain evidence="2">JK7-1</strain>
    </source>
</reference>
<organism evidence="2 3">
    <name type="scientific">Sulfitobacter albidus</name>
    <dbReference type="NCBI Taxonomy" id="2829501"/>
    <lineage>
        <taxon>Bacteria</taxon>
        <taxon>Pseudomonadati</taxon>
        <taxon>Pseudomonadota</taxon>
        <taxon>Alphaproteobacteria</taxon>
        <taxon>Rhodobacterales</taxon>
        <taxon>Roseobacteraceae</taxon>
        <taxon>Sulfitobacter</taxon>
    </lineage>
</organism>
<accession>A0A975JE42</accession>
<dbReference type="AlphaFoldDB" id="A0A975JE42"/>
<dbReference type="RefSeq" id="WP_212704782.1">
    <property type="nucleotide sequence ID" value="NZ_CP073581.1"/>
</dbReference>
<dbReference type="EMBL" id="CP073581">
    <property type="protein sequence ID" value="QUJ76585.1"/>
    <property type="molecule type" value="Genomic_DNA"/>
</dbReference>
<keyword evidence="3" id="KW-1185">Reference proteome</keyword>
<evidence type="ECO:0000313" key="2">
    <source>
        <dbReference type="EMBL" id="QUJ76585.1"/>
    </source>
</evidence>
<feature type="region of interest" description="Disordered" evidence="1">
    <location>
        <begin position="229"/>
        <end position="255"/>
    </location>
</feature>
<proteinExistence type="predicted"/>
<dbReference type="Proteomes" id="UP000683291">
    <property type="component" value="Chromosome 1"/>
</dbReference>
<gene>
    <name evidence="2" type="ORF">KDD17_00455</name>
</gene>
<sequence>MAREIQEKLLRGLADFASRAWMVMPGQGIVIRRTMQATRRAYDSWQDTMRRVGFDKTALEAGAEPIDDAARALARRTPELFKEWYDDILRQLPEESARHMRASEGYYLNNVLPSFSSKPEVIPLTGDGALFRVIDKPDGHTGGFWSRNIPDDDEAVWRSRNAVLQGWNEGGAFIKATVPPPPAALRGPIAPQISEADPNMMLRGGDEQIFLPGPREGAIGEDQVTDYWHTGWNDRAPTSPSRASMRAGNPNECDK</sequence>